<dbReference type="Proteomes" id="UP001222325">
    <property type="component" value="Unassembled WGS sequence"/>
</dbReference>
<comment type="caution">
    <text evidence="1">The sequence shown here is derived from an EMBL/GenBank/DDBJ whole genome shotgun (WGS) entry which is preliminary data.</text>
</comment>
<organism evidence="1 2">
    <name type="scientific">Mycena belliarum</name>
    <dbReference type="NCBI Taxonomy" id="1033014"/>
    <lineage>
        <taxon>Eukaryota</taxon>
        <taxon>Fungi</taxon>
        <taxon>Dikarya</taxon>
        <taxon>Basidiomycota</taxon>
        <taxon>Agaricomycotina</taxon>
        <taxon>Agaricomycetes</taxon>
        <taxon>Agaricomycetidae</taxon>
        <taxon>Agaricales</taxon>
        <taxon>Marasmiineae</taxon>
        <taxon>Mycenaceae</taxon>
        <taxon>Mycena</taxon>
    </lineage>
</organism>
<accession>A0AAD6UIH7</accession>
<dbReference type="EMBL" id="JARJCN010000006">
    <property type="protein sequence ID" value="KAJ7100066.1"/>
    <property type="molecule type" value="Genomic_DNA"/>
</dbReference>
<evidence type="ECO:0000313" key="2">
    <source>
        <dbReference type="Proteomes" id="UP001222325"/>
    </source>
</evidence>
<gene>
    <name evidence="1" type="ORF">B0H15DRAFT_796764</name>
</gene>
<protein>
    <submittedName>
        <fullName evidence="1">Uncharacterized protein</fullName>
    </submittedName>
</protein>
<evidence type="ECO:0000313" key="1">
    <source>
        <dbReference type="EMBL" id="KAJ7100066.1"/>
    </source>
</evidence>
<reference evidence="1" key="1">
    <citation type="submission" date="2023-03" db="EMBL/GenBank/DDBJ databases">
        <title>Massive genome expansion in bonnet fungi (Mycena s.s.) driven by repeated elements and novel gene families across ecological guilds.</title>
        <authorList>
            <consortium name="Lawrence Berkeley National Laboratory"/>
            <person name="Harder C.B."/>
            <person name="Miyauchi S."/>
            <person name="Viragh M."/>
            <person name="Kuo A."/>
            <person name="Thoen E."/>
            <person name="Andreopoulos B."/>
            <person name="Lu D."/>
            <person name="Skrede I."/>
            <person name="Drula E."/>
            <person name="Henrissat B."/>
            <person name="Morin E."/>
            <person name="Kohler A."/>
            <person name="Barry K."/>
            <person name="LaButti K."/>
            <person name="Morin E."/>
            <person name="Salamov A."/>
            <person name="Lipzen A."/>
            <person name="Mereny Z."/>
            <person name="Hegedus B."/>
            <person name="Baldrian P."/>
            <person name="Stursova M."/>
            <person name="Weitz H."/>
            <person name="Taylor A."/>
            <person name="Grigoriev I.V."/>
            <person name="Nagy L.G."/>
            <person name="Martin F."/>
            <person name="Kauserud H."/>
        </authorList>
    </citation>
    <scope>NUCLEOTIDE SEQUENCE</scope>
    <source>
        <strain evidence="1">CBHHK173m</strain>
    </source>
</reference>
<proteinExistence type="predicted"/>
<name>A0AAD6UIH7_9AGAR</name>
<keyword evidence="2" id="KW-1185">Reference proteome</keyword>
<dbReference type="AlphaFoldDB" id="A0AAD6UIH7"/>
<sequence length="460" mass="49522">MANQCHSCCSSCTDLLSAEKTALARAIAGLFDSLGVTDLLAVTALSSTTASAVGGQPVGCWAGLPVSSTSRLPTVTAAIKKRICSARYLVIDHISLLSHSRLVQLATRITKTRSDSGLQGAGLPFGGLNVIMLGDLHLLPPALRHWESLYREPAPGRASAKTLISSFTVTSLALPAGVQEAGWENILSRLRRGSLNTDDAEVIEARLLMHKNASLPDFHAPPWATAPLITVNENLAQVWNGAALRKLARISNSALYSVRSRDLRGNRELTDAEHRGIANLPVKQTANLPSEIYLTVGMPVLVRNPEGDLVLATVVEVRTDGAQVSNVGERIQRLQGIPVVICRVVGTGAAADFDVPVCTRAFPLDTVDGDNTRIQRTQLSMRAALALTLYEAEGMHFERFFADFGSEVYHDKQNYWQIYSALARAPSTAAFLIVRPLQGALEDRRPPSPLLSQNPTVLGT</sequence>